<accession>A0ACB7TKB2</accession>
<organism evidence="1 2">
    <name type="scientific">Hyalomma asiaticum</name>
    <name type="common">Tick</name>
    <dbReference type="NCBI Taxonomy" id="266040"/>
    <lineage>
        <taxon>Eukaryota</taxon>
        <taxon>Metazoa</taxon>
        <taxon>Ecdysozoa</taxon>
        <taxon>Arthropoda</taxon>
        <taxon>Chelicerata</taxon>
        <taxon>Arachnida</taxon>
        <taxon>Acari</taxon>
        <taxon>Parasitiformes</taxon>
        <taxon>Ixodida</taxon>
        <taxon>Ixodoidea</taxon>
        <taxon>Ixodidae</taxon>
        <taxon>Hyalomminae</taxon>
        <taxon>Hyalomma</taxon>
    </lineage>
</organism>
<dbReference type="EMBL" id="CM023481">
    <property type="protein sequence ID" value="KAH6947611.1"/>
    <property type="molecule type" value="Genomic_DNA"/>
</dbReference>
<sequence>MLTRQHPLCEEIGCDVSVVTFEGKMVPCHIYGNDQVMPVREDDSRLSPLWDTGLTSARGHRRDEGPAEHECTPRCLICGGSHLTGAAPCRDKYWKPIKPKLPQSNTK</sequence>
<comment type="caution">
    <text evidence="1">The sequence shown here is derived from an EMBL/GenBank/DDBJ whole genome shotgun (WGS) entry which is preliminary data.</text>
</comment>
<keyword evidence="2" id="KW-1185">Reference proteome</keyword>
<gene>
    <name evidence="1" type="ORF">HPB50_020188</name>
</gene>
<dbReference type="Proteomes" id="UP000821845">
    <property type="component" value="Chromosome 1"/>
</dbReference>
<reference evidence="1" key="1">
    <citation type="submission" date="2020-05" db="EMBL/GenBank/DDBJ databases">
        <title>Large-scale comparative analyses of tick genomes elucidate their genetic diversity and vector capacities.</title>
        <authorList>
            <person name="Jia N."/>
            <person name="Wang J."/>
            <person name="Shi W."/>
            <person name="Du L."/>
            <person name="Sun Y."/>
            <person name="Zhan W."/>
            <person name="Jiang J."/>
            <person name="Wang Q."/>
            <person name="Zhang B."/>
            <person name="Ji P."/>
            <person name="Sakyi L.B."/>
            <person name="Cui X."/>
            <person name="Yuan T."/>
            <person name="Jiang B."/>
            <person name="Yang W."/>
            <person name="Lam T.T.-Y."/>
            <person name="Chang Q."/>
            <person name="Ding S."/>
            <person name="Wang X."/>
            <person name="Zhu J."/>
            <person name="Ruan X."/>
            <person name="Zhao L."/>
            <person name="Wei J."/>
            <person name="Que T."/>
            <person name="Du C."/>
            <person name="Cheng J."/>
            <person name="Dai P."/>
            <person name="Han X."/>
            <person name="Huang E."/>
            <person name="Gao Y."/>
            <person name="Liu J."/>
            <person name="Shao H."/>
            <person name="Ye R."/>
            <person name="Li L."/>
            <person name="Wei W."/>
            <person name="Wang X."/>
            <person name="Wang C."/>
            <person name="Yang T."/>
            <person name="Huo Q."/>
            <person name="Li W."/>
            <person name="Guo W."/>
            <person name="Chen H."/>
            <person name="Zhou L."/>
            <person name="Ni X."/>
            <person name="Tian J."/>
            <person name="Zhou Y."/>
            <person name="Sheng Y."/>
            <person name="Liu T."/>
            <person name="Pan Y."/>
            <person name="Xia L."/>
            <person name="Li J."/>
            <person name="Zhao F."/>
            <person name="Cao W."/>
        </authorList>
    </citation>
    <scope>NUCLEOTIDE SEQUENCE</scope>
    <source>
        <strain evidence="1">Hyas-2018</strain>
    </source>
</reference>
<evidence type="ECO:0000313" key="1">
    <source>
        <dbReference type="EMBL" id="KAH6947611.1"/>
    </source>
</evidence>
<proteinExistence type="predicted"/>
<name>A0ACB7TKB2_HYAAI</name>
<protein>
    <submittedName>
        <fullName evidence="1">Uncharacterized protein</fullName>
    </submittedName>
</protein>
<evidence type="ECO:0000313" key="2">
    <source>
        <dbReference type="Proteomes" id="UP000821845"/>
    </source>
</evidence>